<dbReference type="Proteomes" id="UP000501240">
    <property type="component" value="Chromosome"/>
</dbReference>
<comment type="similarity">
    <text evidence="1 5">Belongs to the class-A beta-lactamase family.</text>
</comment>
<feature type="signal peptide" evidence="7">
    <location>
        <begin position="1"/>
        <end position="23"/>
    </location>
</feature>
<evidence type="ECO:0000256" key="2">
    <source>
        <dbReference type="ARBA" id="ARBA00012865"/>
    </source>
</evidence>
<gene>
    <name evidence="9" type="ORF">ACTIVE_3869</name>
</gene>
<evidence type="ECO:0000256" key="5">
    <source>
        <dbReference type="RuleBase" id="RU361140"/>
    </source>
</evidence>
<evidence type="ECO:0000313" key="9">
    <source>
        <dbReference type="EMBL" id="QKG22231.1"/>
    </source>
</evidence>
<organism evidence="9 10">
    <name type="scientific">Actinomadura verrucosospora</name>
    <dbReference type="NCBI Taxonomy" id="46165"/>
    <lineage>
        <taxon>Bacteria</taxon>
        <taxon>Bacillati</taxon>
        <taxon>Actinomycetota</taxon>
        <taxon>Actinomycetes</taxon>
        <taxon>Streptosporangiales</taxon>
        <taxon>Thermomonosporaceae</taxon>
        <taxon>Actinomadura</taxon>
    </lineage>
</organism>
<feature type="chain" id="PRO_5039144380" description="Beta-lactamase" evidence="7">
    <location>
        <begin position="24"/>
        <end position="323"/>
    </location>
</feature>
<comment type="catalytic activity">
    <reaction evidence="5">
        <text>a beta-lactam + H2O = a substituted beta-amino acid</text>
        <dbReference type="Rhea" id="RHEA:20401"/>
        <dbReference type="ChEBI" id="CHEBI:15377"/>
        <dbReference type="ChEBI" id="CHEBI:35627"/>
        <dbReference type="ChEBI" id="CHEBI:140347"/>
        <dbReference type="EC" id="3.5.2.6"/>
    </reaction>
</comment>
<name>A0A7D3VYP3_ACTVE</name>
<dbReference type="Gene3D" id="3.40.710.10">
    <property type="entry name" value="DD-peptidase/beta-lactamase superfamily"/>
    <property type="match status" value="1"/>
</dbReference>
<keyword evidence="10" id="KW-1185">Reference proteome</keyword>
<dbReference type="RefSeq" id="WP_173096385.1">
    <property type="nucleotide sequence ID" value="NZ_CP053892.1"/>
</dbReference>
<dbReference type="PANTHER" id="PTHR35333:SF3">
    <property type="entry name" value="BETA-LACTAMASE-TYPE TRANSPEPTIDASE FOLD CONTAINING PROTEIN"/>
    <property type="match status" value="1"/>
</dbReference>
<reference evidence="9 10" key="1">
    <citation type="submission" date="2020-05" db="EMBL/GenBank/DDBJ databases">
        <title>Actinomadura verrucosospora NRRL-B18236 (PFL_A860) Genome sequencing and assembly.</title>
        <authorList>
            <person name="Samborskyy M."/>
        </authorList>
    </citation>
    <scope>NUCLEOTIDE SEQUENCE [LARGE SCALE GENOMIC DNA]</scope>
    <source>
        <strain evidence="9 10">NRRL:B18236</strain>
    </source>
</reference>
<evidence type="ECO:0000313" key="10">
    <source>
        <dbReference type="Proteomes" id="UP000501240"/>
    </source>
</evidence>
<protein>
    <recommendedName>
        <fullName evidence="2 5">Beta-lactamase</fullName>
        <ecNumber evidence="2 5">3.5.2.6</ecNumber>
    </recommendedName>
</protein>
<dbReference type="PRINTS" id="PR00118">
    <property type="entry name" value="BLACTAMASEA"/>
</dbReference>
<evidence type="ECO:0000256" key="6">
    <source>
        <dbReference type="SAM" id="MobiDB-lite"/>
    </source>
</evidence>
<sequence length="323" mass="34555">MREYRRRFRTATAATVTAATALAGLTACGSGETPSRQAAPRSASAPLGASPALTPAPSQAYVTERLKKLEKTHDDRIGAYALNTGTGRFVAYRADERFPFLSTFKAMACGAVLQKARRSDPGLMNRVVHYTKDDLVDNSPVTEKNVKRGMTVSALCKAAITQSDNTAGNLVLRQIGGPAGHTAFLRSLGDRVTRHDRWETDLNLWKPGEERDTTTPRAWAGDLRSLTVGGALTRQDGNRLTGWMRQTITGDKRIRAGLPKTWRVGDKTGTGGTYGTANDIAIAWPPSGAPVIIVITTNRPAADAQTDEPAIAETAGILAGAVR</sequence>
<evidence type="ECO:0000259" key="8">
    <source>
        <dbReference type="Pfam" id="PF13354"/>
    </source>
</evidence>
<keyword evidence="4 5" id="KW-0046">Antibiotic resistance</keyword>
<proteinExistence type="inferred from homology"/>
<dbReference type="PANTHER" id="PTHR35333">
    <property type="entry name" value="BETA-LACTAMASE"/>
    <property type="match status" value="1"/>
</dbReference>
<evidence type="ECO:0000256" key="1">
    <source>
        <dbReference type="ARBA" id="ARBA00009009"/>
    </source>
</evidence>
<dbReference type="Pfam" id="PF13354">
    <property type="entry name" value="Beta-lactamase2"/>
    <property type="match status" value="1"/>
</dbReference>
<dbReference type="GO" id="GO:0008800">
    <property type="term" value="F:beta-lactamase activity"/>
    <property type="evidence" value="ECO:0007669"/>
    <property type="project" value="UniProtKB-UniRule"/>
</dbReference>
<dbReference type="GO" id="GO:0030655">
    <property type="term" value="P:beta-lactam antibiotic catabolic process"/>
    <property type="evidence" value="ECO:0007669"/>
    <property type="project" value="InterPro"/>
</dbReference>
<dbReference type="PROSITE" id="PS00146">
    <property type="entry name" value="BETA_LACTAMASE_A"/>
    <property type="match status" value="1"/>
</dbReference>
<keyword evidence="3 5" id="KW-0378">Hydrolase</keyword>
<dbReference type="SUPFAM" id="SSF56601">
    <property type="entry name" value="beta-lactamase/transpeptidase-like"/>
    <property type="match status" value="1"/>
</dbReference>
<dbReference type="AlphaFoldDB" id="A0A7D3VYP3"/>
<dbReference type="NCBIfam" id="NF033103">
    <property type="entry name" value="bla_class_A"/>
    <property type="match status" value="1"/>
</dbReference>
<evidence type="ECO:0000256" key="3">
    <source>
        <dbReference type="ARBA" id="ARBA00022801"/>
    </source>
</evidence>
<dbReference type="PROSITE" id="PS51257">
    <property type="entry name" value="PROKAR_LIPOPROTEIN"/>
    <property type="match status" value="1"/>
</dbReference>
<feature type="domain" description="Beta-lactamase class A catalytic" evidence="8">
    <location>
        <begin position="79"/>
        <end position="297"/>
    </location>
</feature>
<dbReference type="EC" id="3.5.2.6" evidence="2 5"/>
<feature type="compositionally biased region" description="Low complexity" evidence="6">
    <location>
        <begin position="34"/>
        <end position="54"/>
    </location>
</feature>
<evidence type="ECO:0000256" key="4">
    <source>
        <dbReference type="ARBA" id="ARBA00023251"/>
    </source>
</evidence>
<dbReference type="InterPro" id="IPR045155">
    <property type="entry name" value="Beta-lactam_cat"/>
</dbReference>
<dbReference type="GO" id="GO:0046677">
    <property type="term" value="P:response to antibiotic"/>
    <property type="evidence" value="ECO:0007669"/>
    <property type="project" value="UniProtKB-UniRule"/>
</dbReference>
<feature type="region of interest" description="Disordered" evidence="6">
    <location>
        <begin position="29"/>
        <end position="54"/>
    </location>
</feature>
<dbReference type="EMBL" id="CP053892">
    <property type="protein sequence ID" value="QKG22231.1"/>
    <property type="molecule type" value="Genomic_DNA"/>
</dbReference>
<keyword evidence="7" id="KW-0732">Signal</keyword>
<dbReference type="InterPro" id="IPR012338">
    <property type="entry name" value="Beta-lactam/transpept-like"/>
</dbReference>
<dbReference type="InterPro" id="IPR023650">
    <property type="entry name" value="Beta-lactam_class-A_AS"/>
</dbReference>
<dbReference type="InterPro" id="IPR000871">
    <property type="entry name" value="Beta-lactam_class-A"/>
</dbReference>
<accession>A0A7D3VYP3</accession>
<evidence type="ECO:0000256" key="7">
    <source>
        <dbReference type="SAM" id="SignalP"/>
    </source>
</evidence>